<dbReference type="Pfam" id="PF07729">
    <property type="entry name" value="FCD"/>
    <property type="match status" value="1"/>
</dbReference>
<dbReference type="CDD" id="cd07377">
    <property type="entry name" value="WHTH_GntR"/>
    <property type="match status" value="1"/>
</dbReference>
<gene>
    <name evidence="5" type="ORF">SAMN05444373_100685</name>
</gene>
<dbReference type="SMART" id="SM00345">
    <property type="entry name" value="HTH_GNTR"/>
    <property type="match status" value="1"/>
</dbReference>
<dbReference type="InterPro" id="IPR008920">
    <property type="entry name" value="TF_FadR/GntR_C"/>
</dbReference>
<sequence length="235" mass="26549">MNPSEKATRTTNKALFVKKMTREILSGKWRPGDKLPSERELAAEMGIGKTVVHSGFEQLAAMGLVTIRPKSGIFVADYMKSGNIELLNAIVQLSGNELGREVVKAILDLRLAIEGMALRALCLCRTEEDIARLRAMTDDIRKCSRDLGEVELAERFFIWHREICVLSGKSVLTLFMNTMHDVSIAFWINYLRLFGLPFALDLLDEFTDRIEFRDEEGAYNLLASGIADYLSRLEK</sequence>
<dbReference type="GO" id="GO:0003700">
    <property type="term" value="F:DNA-binding transcription factor activity"/>
    <property type="evidence" value="ECO:0007669"/>
    <property type="project" value="InterPro"/>
</dbReference>
<evidence type="ECO:0000256" key="1">
    <source>
        <dbReference type="ARBA" id="ARBA00023015"/>
    </source>
</evidence>
<dbReference type="PANTHER" id="PTHR43537">
    <property type="entry name" value="TRANSCRIPTIONAL REGULATOR, GNTR FAMILY"/>
    <property type="match status" value="1"/>
</dbReference>
<dbReference type="SMART" id="SM00895">
    <property type="entry name" value="FCD"/>
    <property type="match status" value="1"/>
</dbReference>
<dbReference type="Pfam" id="PF00392">
    <property type="entry name" value="GntR"/>
    <property type="match status" value="1"/>
</dbReference>
<protein>
    <submittedName>
        <fullName evidence="5">DNA-binding transcriptional regulator, FadR family</fullName>
    </submittedName>
</protein>
<dbReference type="InterPro" id="IPR000524">
    <property type="entry name" value="Tscrpt_reg_HTH_GntR"/>
</dbReference>
<dbReference type="PROSITE" id="PS50949">
    <property type="entry name" value="HTH_GNTR"/>
    <property type="match status" value="1"/>
</dbReference>
<keyword evidence="2 5" id="KW-0238">DNA-binding</keyword>
<evidence type="ECO:0000313" key="6">
    <source>
        <dbReference type="Proteomes" id="UP000324781"/>
    </source>
</evidence>
<dbReference type="Gene3D" id="1.10.10.10">
    <property type="entry name" value="Winged helix-like DNA-binding domain superfamily/Winged helix DNA-binding domain"/>
    <property type="match status" value="1"/>
</dbReference>
<dbReference type="RefSeq" id="WP_188118342.1">
    <property type="nucleotide sequence ID" value="NZ_DAONMB010000025.1"/>
</dbReference>
<reference evidence="5 6" key="1">
    <citation type="submission" date="2016-11" db="EMBL/GenBank/DDBJ databases">
        <authorList>
            <person name="Varghese N."/>
            <person name="Submissions S."/>
        </authorList>
    </citation>
    <scope>NUCLEOTIDE SEQUENCE [LARGE SCALE GENOMIC DNA]</scope>
    <source>
        <strain evidence="5 6">DSM 19027</strain>
    </source>
</reference>
<accession>A0A1M6D4Q5</accession>
<dbReference type="SUPFAM" id="SSF46785">
    <property type="entry name" value="Winged helix' DNA-binding domain"/>
    <property type="match status" value="1"/>
</dbReference>
<dbReference type="PRINTS" id="PR00035">
    <property type="entry name" value="HTHGNTR"/>
</dbReference>
<dbReference type="InterPro" id="IPR011711">
    <property type="entry name" value="GntR_C"/>
</dbReference>
<keyword evidence="1" id="KW-0805">Transcription regulation</keyword>
<dbReference type="GO" id="GO:0003677">
    <property type="term" value="F:DNA binding"/>
    <property type="evidence" value="ECO:0007669"/>
    <property type="project" value="UniProtKB-KW"/>
</dbReference>
<name>A0A1M6D4Q5_9FIRM</name>
<evidence type="ECO:0000256" key="2">
    <source>
        <dbReference type="ARBA" id="ARBA00023125"/>
    </source>
</evidence>
<organism evidence="5 6">
    <name type="scientific">Thermoclostridium caenicola</name>
    <dbReference type="NCBI Taxonomy" id="659425"/>
    <lineage>
        <taxon>Bacteria</taxon>
        <taxon>Bacillati</taxon>
        <taxon>Bacillota</taxon>
        <taxon>Clostridia</taxon>
        <taxon>Eubacteriales</taxon>
        <taxon>Oscillospiraceae</taxon>
        <taxon>Thermoclostridium</taxon>
    </lineage>
</organism>
<proteinExistence type="predicted"/>
<evidence type="ECO:0000256" key="3">
    <source>
        <dbReference type="ARBA" id="ARBA00023163"/>
    </source>
</evidence>
<dbReference type="InterPro" id="IPR036388">
    <property type="entry name" value="WH-like_DNA-bd_sf"/>
</dbReference>
<dbReference type="AlphaFoldDB" id="A0A1M6D4Q5"/>
<evidence type="ECO:0000259" key="4">
    <source>
        <dbReference type="PROSITE" id="PS50949"/>
    </source>
</evidence>
<evidence type="ECO:0000313" key="5">
    <source>
        <dbReference type="EMBL" id="SHI68073.1"/>
    </source>
</evidence>
<dbReference type="EMBL" id="FQZP01000006">
    <property type="protein sequence ID" value="SHI68073.1"/>
    <property type="molecule type" value="Genomic_DNA"/>
</dbReference>
<dbReference type="PANTHER" id="PTHR43537:SF45">
    <property type="entry name" value="GNTR FAMILY REGULATORY PROTEIN"/>
    <property type="match status" value="1"/>
</dbReference>
<dbReference type="Gene3D" id="1.20.120.530">
    <property type="entry name" value="GntR ligand-binding domain-like"/>
    <property type="match status" value="1"/>
</dbReference>
<keyword evidence="3" id="KW-0804">Transcription</keyword>
<dbReference type="SUPFAM" id="SSF48008">
    <property type="entry name" value="GntR ligand-binding domain-like"/>
    <property type="match status" value="1"/>
</dbReference>
<dbReference type="Proteomes" id="UP000324781">
    <property type="component" value="Unassembled WGS sequence"/>
</dbReference>
<feature type="domain" description="HTH gntR-type" evidence="4">
    <location>
        <begin position="10"/>
        <end position="78"/>
    </location>
</feature>
<dbReference type="InterPro" id="IPR036390">
    <property type="entry name" value="WH_DNA-bd_sf"/>
</dbReference>
<keyword evidence="6" id="KW-1185">Reference proteome</keyword>